<proteinExistence type="predicted"/>
<sequence>MGPPENNAPDRDDPGRTDRLDSQMKRKERRFSVPRFGLASTLNFSSPEVQQAAAANIRESTPAACSPKPIFECRDVQILHLAGVATALYACARRPPAAERLAPHAQNPMPRHCLQRSLAASVQ</sequence>
<accession>A0A5C3FYL2</accession>
<organism evidence="2 3">
    <name type="scientific">Pseudozyma antarctica</name>
    <name type="common">Yeast</name>
    <name type="synonym">Candida antarctica</name>
    <dbReference type="NCBI Taxonomy" id="84753"/>
    <lineage>
        <taxon>Eukaryota</taxon>
        <taxon>Fungi</taxon>
        <taxon>Dikarya</taxon>
        <taxon>Basidiomycota</taxon>
        <taxon>Ustilaginomycotina</taxon>
        <taxon>Ustilaginomycetes</taxon>
        <taxon>Ustilaginales</taxon>
        <taxon>Ustilaginaceae</taxon>
        <taxon>Moesziomyces</taxon>
    </lineage>
</organism>
<reference evidence="2" key="1">
    <citation type="submission" date="2018-03" db="EMBL/GenBank/DDBJ databases">
        <authorList>
            <person name="Guldener U."/>
        </authorList>
    </citation>
    <scope>NUCLEOTIDE SEQUENCE [LARGE SCALE GENOMIC DNA]</scope>
    <source>
        <strain evidence="2">ATCC34888</strain>
    </source>
</reference>
<dbReference type="AlphaFoldDB" id="A0A5C3FYL2"/>
<evidence type="ECO:0000256" key="1">
    <source>
        <dbReference type="SAM" id="MobiDB-lite"/>
    </source>
</evidence>
<feature type="compositionally biased region" description="Basic and acidic residues" evidence="1">
    <location>
        <begin position="8"/>
        <end position="25"/>
    </location>
</feature>
<feature type="region of interest" description="Disordered" evidence="1">
    <location>
        <begin position="1"/>
        <end position="30"/>
    </location>
</feature>
<comment type="caution">
    <text evidence="2">The sequence shown here is derived from an EMBL/GenBank/DDBJ whole genome shotgun (WGS) entry which is preliminary data.</text>
</comment>
<evidence type="ECO:0000313" key="2">
    <source>
        <dbReference type="EMBL" id="SPO48569.1"/>
    </source>
</evidence>
<evidence type="ECO:0000313" key="3">
    <source>
        <dbReference type="Proteomes" id="UP000325008"/>
    </source>
</evidence>
<dbReference type="Proteomes" id="UP000325008">
    <property type="component" value="Unassembled WGS sequence"/>
</dbReference>
<dbReference type="EMBL" id="OOIQ01000019">
    <property type="protein sequence ID" value="SPO48569.1"/>
    <property type="molecule type" value="Genomic_DNA"/>
</dbReference>
<gene>
    <name evidence="2" type="ORF">PSANT_06260</name>
</gene>
<protein>
    <submittedName>
        <fullName evidence="2">Uncharacterized protein</fullName>
    </submittedName>
</protein>
<keyword evidence="3" id="KW-1185">Reference proteome</keyword>
<name>A0A5C3FYL2_PSEA2</name>